<dbReference type="PROSITE" id="PS51898">
    <property type="entry name" value="TYR_RECOMBINASE"/>
    <property type="match status" value="1"/>
</dbReference>
<dbReference type="PANTHER" id="PTHR30349">
    <property type="entry name" value="PHAGE INTEGRASE-RELATED"/>
    <property type="match status" value="1"/>
</dbReference>
<comment type="function">
    <text evidence="1">Site-specific tyrosine recombinase, which acts by catalyzing the cutting and rejoining of the recombining DNA molecules.</text>
</comment>
<dbReference type="InterPro" id="IPR050090">
    <property type="entry name" value="Tyrosine_recombinase_XerCD"/>
</dbReference>
<gene>
    <name evidence="14" type="ORF">Z960_04125</name>
</gene>
<dbReference type="SUPFAM" id="SSF56349">
    <property type="entry name" value="DNA breaking-rejoining enzymes"/>
    <property type="match status" value="1"/>
</dbReference>
<dbReference type="Proteomes" id="UP000027937">
    <property type="component" value="Unassembled WGS sequence"/>
</dbReference>
<dbReference type="InterPro" id="IPR002104">
    <property type="entry name" value="Integrase_catalytic"/>
</dbReference>
<keyword evidence="15" id="KW-1185">Reference proteome</keyword>
<dbReference type="InterPro" id="IPR044068">
    <property type="entry name" value="CB"/>
</dbReference>
<evidence type="ECO:0000259" key="13">
    <source>
        <dbReference type="PROSITE" id="PS51900"/>
    </source>
</evidence>
<evidence type="ECO:0000256" key="4">
    <source>
        <dbReference type="ARBA" id="ARBA00022490"/>
    </source>
</evidence>
<keyword evidence="7" id="KW-0229">DNA integration</keyword>
<keyword evidence="5" id="KW-0132">Cell division</keyword>
<dbReference type="RefSeq" id="WP_039228190.1">
    <property type="nucleotide sequence ID" value="NZ_JENX01000026.1"/>
</dbReference>
<dbReference type="InterPro" id="IPR013762">
    <property type="entry name" value="Integrase-like_cat_sf"/>
</dbReference>
<evidence type="ECO:0000259" key="12">
    <source>
        <dbReference type="PROSITE" id="PS51898"/>
    </source>
</evidence>
<protein>
    <submittedName>
        <fullName evidence="14">Integrase</fullName>
    </submittedName>
</protein>
<dbReference type="InterPro" id="IPR011010">
    <property type="entry name" value="DNA_brk_join_enz"/>
</dbReference>
<dbReference type="Gene3D" id="1.10.443.10">
    <property type="entry name" value="Intergrase catalytic core"/>
    <property type="match status" value="1"/>
</dbReference>
<feature type="domain" description="Tyr recombinase" evidence="12">
    <location>
        <begin position="162"/>
        <end position="336"/>
    </location>
</feature>
<comment type="subcellular location">
    <subcellularLocation>
        <location evidence="2">Cytoplasm</location>
    </subcellularLocation>
</comment>
<dbReference type="Pfam" id="PF02899">
    <property type="entry name" value="Phage_int_SAM_1"/>
    <property type="match status" value="1"/>
</dbReference>
<accession>A0ABR4TH16</accession>
<evidence type="ECO:0000313" key="14">
    <source>
        <dbReference type="EMBL" id="KEI18302.1"/>
    </source>
</evidence>
<dbReference type="PANTHER" id="PTHR30349:SF77">
    <property type="entry name" value="TYROSINE RECOMBINASE XERC"/>
    <property type="match status" value="1"/>
</dbReference>
<evidence type="ECO:0000313" key="15">
    <source>
        <dbReference type="Proteomes" id="UP000027937"/>
    </source>
</evidence>
<dbReference type="NCBIfam" id="NF040815">
    <property type="entry name" value="recomb_XerA_Arch"/>
    <property type="match status" value="1"/>
</dbReference>
<evidence type="ECO:0000256" key="3">
    <source>
        <dbReference type="ARBA" id="ARBA00008857"/>
    </source>
</evidence>
<evidence type="ECO:0000256" key="8">
    <source>
        <dbReference type="ARBA" id="ARBA00023125"/>
    </source>
</evidence>
<evidence type="ECO:0000256" key="5">
    <source>
        <dbReference type="ARBA" id="ARBA00022618"/>
    </source>
</evidence>
<keyword evidence="8 11" id="KW-0238">DNA-binding</keyword>
<dbReference type="InterPro" id="IPR010998">
    <property type="entry name" value="Integrase_recombinase_N"/>
</dbReference>
<evidence type="ECO:0000256" key="1">
    <source>
        <dbReference type="ARBA" id="ARBA00003283"/>
    </source>
</evidence>
<keyword evidence="10" id="KW-0131">Cell cycle</keyword>
<keyword evidence="6" id="KW-0159">Chromosome partition</keyword>
<evidence type="ECO:0000256" key="11">
    <source>
        <dbReference type="PROSITE-ProRule" id="PRU01248"/>
    </source>
</evidence>
<dbReference type="EMBL" id="JENX01000026">
    <property type="protein sequence ID" value="KEI18302.1"/>
    <property type="molecule type" value="Genomic_DNA"/>
</dbReference>
<organism evidence="14 15">
    <name type="scientific">Clostridium haemolyticum NCTC 9693</name>
    <dbReference type="NCBI Taxonomy" id="1443114"/>
    <lineage>
        <taxon>Bacteria</taxon>
        <taxon>Bacillati</taxon>
        <taxon>Bacillota</taxon>
        <taxon>Clostridia</taxon>
        <taxon>Eubacteriales</taxon>
        <taxon>Clostridiaceae</taxon>
        <taxon>Clostridium</taxon>
    </lineage>
</organism>
<proteinExistence type="inferred from homology"/>
<name>A0ABR4TH16_CLOHA</name>
<evidence type="ECO:0000256" key="9">
    <source>
        <dbReference type="ARBA" id="ARBA00023172"/>
    </source>
</evidence>
<comment type="caution">
    <text evidence="14">The sequence shown here is derived from an EMBL/GenBank/DDBJ whole genome shotgun (WGS) entry which is preliminary data.</text>
</comment>
<dbReference type="PROSITE" id="PS51900">
    <property type="entry name" value="CB"/>
    <property type="match status" value="1"/>
</dbReference>
<reference evidence="14 15" key="1">
    <citation type="submission" date="2014-02" db="EMBL/GenBank/DDBJ databases">
        <title>Plasmidome dynamics in the species complex Clostridium novyi sensu lato converts strains of independent lineages into distinctly different pathogens.</title>
        <authorList>
            <person name="Skarin H."/>
            <person name="Segerman B."/>
        </authorList>
    </citation>
    <scope>NUCLEOTIDE SEQUENCE [LARGE SCALE GENOMIC DNA]</scope>
    <source>
        <strain evidence="14 15">NCTC 9693</strain>
    </source>
</reference>
<keyword evidence="9" id="KW-0233">DNA recombination</keyword>
<keyword evidence="4" id="KW-0963">Cytoplasm</keyword>
<evidence type="ECO:0000256" key="7">
    <source>
        <dbReference type="ARBA" id="ARBA00022908"/>
    </source>
</evidence>
<sequence length="339" mass="39293">MFEETKKNNNEEAVIKILGKLTVKFPELDMDLQKQIMIRNIIEEVLYDYDVIPKETSIVASDITDKLKMYLAIKKLDGLSILTLKNYKREIERFAQTIIKPVNTVTTMDIRIYLSYICKDKKESTLANKIAILKSFFAWLEDEELIIKNPTKKIKSPKVGKRLRNSLTLEELELLRNACKSLREKALLEFIFATGCRLSEVKNIKIRDINWNELNLNVIGKGNKQRTVYFTVKAKIFLEKYLNNRNDNCPYLFVTTRKPHKQLGGRSIQLEINKIATRAGLNKSVYPHLLRHTFATLALNNNMPITVIQKLMGHTSVDTTMIYAELDNSTLKQEYKKLS</sequence>
<comment type="similarity">
    <text evidence="3">Belongs to the 'phage' integrase family.</text>
</comment>
<feature type="domain" description="Core-binding (CB)" evidence="13">
    <location>
        <begin position="61"/>
        <end position="141"/>
    </location>
</feature>
<evidence type="ECO:0000256" key="6">
    <source>
        <dbReference type="ARBA" id="ARBA00022829"/>
    </source>
</evidence>
<dbReference type="Pfam" id="PF00589">
    <property type="entry name" value="Phage_integrase"/>
    <property type="match status" value="1"/>
</dbReference>
<dbReference type="InterPro" id="IPR004107">
    <property type="entry name" value="Integrase_SAM-like_N"/>
</dbReference>
<evidence type="ECO:0000256" key="10">
    <source>
        <dbReference type="ARBA" id="ARBA00023306"/>
    </source>
</evidence>
<evidence type="ECO:0000256" key="2">
    <source>
        <dbReference type="ARBA" id="ARBA00004496"/>
    </source>
</evidence>
<dbReference type="Gene3D" id="1.10.150.130">
    <property type="match status" value="1"/>
</dbReference>